<dbReference type="PANTHER" id="PTHR21564">
    <property type="entry name" value="BRAKELESS PROTEIN"/>
    <property type="match status" value="1"/>
</dbReference>
<gene>
    <name evidence="2" type="ORF">DSTB1V02_LOCUS14992</name>
</gene>
<dbReference type="PANTHER" id="PTHR21564:SF5">
    <property type="entry name" value="SCRIBBLER, ISOFORM J"/>
    <property type="match status" value="1"/>
</dbReference>
<dbReference type="GO" id="GO:0005634">
    <property type="term" value="C:nucleus"/>
    <property type="evidence" value="ECO:0007669"/>
    <property type="project" value="TreeGrafter"/>
</dbReference>
<evidence type="ECO:0000313" key="2">
    <source>
        <dbReference type="EMBL" id="CAD7255247.1"/>
    </source>
</evidence>
<feature type="region of interest" description="Disordered" evidence="1">
    <location>
        <begin position="26"/>
        <end position="186"/>
    </location>
</feature>
<dbReference type="OrthoDB" id="5863628at2759"/>
<dbReference type="EMBL" id="CAJPEV010020723">
    <property type="protein sequence ID" value="CAG0908023.1"/>
    <property type="molecule type" value="Genomic_DNA"/>
</dbReference>
<dbReference type="GO" id="GO:0006357">
    <property type="term" value="P:regulation of transcription by RNA polymerase II"/>
    <property type="evidence" value="ECO:0007669"/>
    <property type="project" value="TreeGrafter"/>
</dbReference>
<organism evidence="2">
    <name type="scientific">Darwinula stevensoni</name>
    <dbReference type="NCBI Taxonomy" id="69355"/>
    <lineage>
        <taxon>Eukaryota</taxon>
        <taxon>Metazoa</taxon>
        <taxon>Ecdysozoa</taxon>
        <taxon>Arthropoda</taxon>
        <taxon>Crustacea</taxon>
        <taxon>Oligostraca</taxon>
        <taxon>Ostracoda</taxon>
        <taxon>Podocopa</taxon>
        <taxon>Podocopida</taxon>
        <taxon>Darwinulocopina</taxon>
        <taxon>Darwinuloidea</taxon>
        <taxon>Darwinulidae</taxon>
        <taxon>Darwinula</taxon>
    </lineage>
</organism>
<name>A0A7R9FUF5_9CRUS</name>
<sequence length="186" mass="19372">TGVLVVNVTWRGKTYVGTLLDCTRHDWAPPRFCDSPTSDPEVRTPKGRGKRGRAPNTPVNVDGSSAPETRSAAQSKLRSGKGRPRGGGTSGGAFAPPPSPAKSETSGYSGKRKGRSSNSTGNHSSGNHSSSDYANDLGAASPDSKKRSRSSSRSTPTPTEGPPGSPTLIECPEPNCGKKYKHINGL</sequence>
<keyword evidence="3" id="KW-1185">Reference proteome</keyword>
<evidence type="ECO:0008006" key="4">
    <source>
        <dbReference type="Google" id="ProtNLM"/>
    </source>
</evidence>
<reference evidence="2" key="1">
    <citation type="submission" date="2020-11" db="EMBL/GenBank/DDBJ databases">
        <authorList>
            <person name="Tran Van P."/>
        </authorList>
    </citation>
    <scope>NUCLEOTIDE SEQUENCE</scope>
</reference>
<dbReference type="AlphaFoldDB" id="A0A7R9FUF5"/>
<dbReference type="InterPro" id="IPR040010">
    <property type="entry name" value="ZN608/ZN609"/>
</dbReference>
<feature type="non-terminal residue" evidence="2">
    <location>
        <position position="1"/>
    </location>
</feature>
<dbReference type="EMBL" id="LR920241">
    <property type="protein sequence ID" value="CAD7255247.1"/>
    <property type="molecule type" value="Genomic_DNA"/>
</dbReference>
<dbReference type="Proteomes" id="UP000677054">
    <property type="component" value="Unassembled WGS sequence"/>
</dbReference>
<accession>A0A7R9FUF5</accession>
<feature type="compositionally biased region" description="Low complexity" evidence="1">
    <location>
        <begin position="116"/>
        <end position="131"/>
    </location>
</feature>
<evidence type="ECO:0000256" key="1">
    <source>
        <dbReference type="SAM" id="MobiDB-lite"/>
    </source>
</evidence>
<protein>
    <recommendedName>
        <fullName evidence="4">Zinc finger protein 608</fullName>
    </recommendedName>
</protein>
<feature type="compositionally biased region" description="Polar residues" evidence="1">
    <location>
        <begin position="57"/>
        <end position="74"/>
    </location>
</feature>
<evidence type="ECO:0000313" key="3">
    <source>
        <dbReference type="Proteomes" id="UP000677054"/>
    </source>
</evidence>
<feature type="non-terminal residue" evidence="2">
    <location>
        <position position="186"/>
    </location>
</feature>
<proteinExistence type="predicted"/>